<reference evidence="1 2" key="1">
    <citation type="submission" date="2015-04" db="EMBL/GenBank/DDBJ databases">
        <authorList>
            <person name="Syromyatnikov M.Y."/>
            <person name="Popov V.N."/>
        </authorList>
    </citation>
    <scope>NUCLEOTIDE SEQUENCE [LARGE SCALE GENOMIC DNA]</scope>
</reference>
<dbReference type="AlphaFoldDB" id="A0A1J1J8D0"/>
<sequence length="93" mass="10860">MLISNVFIGVSLMGVMLMEKISEKFHQNTSCYELANQLNVLFDLFAVKKPKQQSQFKKSGRKQSLTMMLMKKEKKCCHNKFKSQLIFKGEKHK</sequence>
<protein>
    <submittedName>
        <fullName evidence="1">CLUMA_CG021603, isoform A</fullName>
    </submittedName>
</protein>
<dbReference type="Proteomes" id="UP000183832">
    <property type="component" value="Unassembled WGS sequence"/>
</dbReference>
<organism evidence="1 2">
    <name type="scientific">Clunio marinus</name>
    <dbReference type="NCBI Taxonomy" id="568069"/>
    <lineage>
        <taxon>Eukaryota</taxon>
        <taxon>Metazoa</taxon>
        <taxon>Ecdysozoa</taxon>
        <taxon>Arthropoda</taxon>
        <taxon>Hexapoda</taxon>
        <taxon>Insecta</taxon>
        <taxon>Pterygota</taxon>
        <taxon>Neoptera</taxon>
        <taxon>Endopterygota</taxon>
        <taxon>Diptera</taxon>
        <taxon>Nematocera</taxon>
        <taxon>Chironomoidea</taxon>
        <taxon>Chironomidae</taxon>
        <taxon>Clunio</taxon>
    </lineage>
</organism>
<evidence type="ECO:0000313" key="1">
    <source>
        <dbReference type="EMBL" id="CRL08639.1"/>
    </source>
</evidence>
<keyword evidence="2" id="KW-1185">Reference proteome</keyword>
<accession>A0A1J1J8D0</accession>
<name>A0A1J1J8D0_9DIPT</name>
<proteinExistence type="predicted"/>
<evidence type="ECO:0000313" key="2">
    <source>
        <dbReference type="Proteomes" id="UP000183832"/>
    </source>
</evidence>
<gene>
    <name evidence="1" type="ORF">CLUMA_CG021603</name>
</gene>
<dbReference type="EMBL" id="CVRI01000075">
    <property type="protein sequence ID" value="CRL08639.1"/>
    <property type="molecule type" value="Genomic_DNA"/>
</dbReference>